<feature type="non-terminal residue" evidence="1">
    <location>
        <position position="14"/>
    </location>
</feature>
<keyword evidence="2" id="KW-1185">Reference proteome</keyword>
<sequence>MSSVRFLETATGSA</sequence>
<proteinExistence type="predicted"/>
<protein>
    <submittedName>
        <fullName evidence="1">Uncharacterized protein</fullName>
    </submittedName>
</protein>
<comment type="caution">
    <text evidence="1">The sequence shown here is derived from an EMBL/GenBank/DDBJ whole genome shotgun (WGS) entry which is preliminary data.</text>
</comment>
<reference evidence="1 2" key="1">
    <citation type="journal article" date="2018" name="Front. Plant Sci.">
        <title>Red Clover (Trifolium pratense) and Zigzag Clover (T. medium) - A Picture of Genomic Similarities and Differences.</title>
        <authorList>
            <person name="Dluhosova J."/>
            <person name="Istvanek J."/>
            <person name="Nedelnik J."/>
            <person name="Repkova J."/>
        </authorList>
    </citation>
    <scope>NUCLEOTIDE SEQUENCE [LARGE SCALE GENOMIC DNA]</scope>
    <source>
        <strain evidence="2">cv. 10/8</strain>
        <tissue evidence="1">Leaf</tissue>
    </source>
</reference>
<accession>A0A392R1G7</accession>
<evidence type="ECO:0000313" key="2">
    <source>
        <dbReference type="Proteomes" id="UP000265520"/>
    </source>
</evidence>
<dbReference type="Proteomes" id="UP000265520">
    <property type="component" value="Unassembled WGS sequence"/>
</dbReference>
<organism evidence="1 2">
    <name type="scientific">Trifolium medium</name>
    <dbReference type="NCBI Taxonomy" id="97028"/>
    <lineage>
        <taxon>Eukaryota</taxon>
        <taxon>Viridiplantae</taxon>
        <taxon>Streptophyta</taxon>
        <taxon>Embryophyta</taxon>
        <taxon>Tracheophyta</taxon>
        <taxon>Spermatophyta</taxon>
        <taxon>Magnoliopsida</taxon>
        <taxon>eudicotyledons</taxon>
        <taxon>Gunneridae</taxon>
        <taxon>Pentapetalae</taxon>
        <taxon>rosids</taxon>
        <taxon>fabids</taxon>
        <taxon>Fabales</taxon>
        <taxon>Fabaceae</taxon>
        <taxon>Papilionoideae</taxon>
        <taxon>50 kb inversion clade</taxon>
        <taxon>NPAAA clade</taxon>
        <taxon>Hologalegina</taxon>
        <taxon>IRL clade</taxon>
        <taxon>Trifolieae</taxon>
        <taxon>Trifolium</taxon>
    </lineage>
</organism>
<evidence type="ECO:0000313" key="1">
    <source>
        <dbReference type="EMBL" id="MCI30089.1"/>
    </source>
</evidence>
<name>A0A392R1G7_9FABA</name>
<dbReference type="EMBL" id="LXQA010177010">
    <property type="protein sequence ID" value="MCI30089.1"/>
    <property type="molecule type" value="Genomic_DNA"/>
</dbReference>